<dbReference type="Pfam" id="PF02730">
    <property type="entry name" value="AFOR_N"/>
    <property type="match status" value="1"/>
</dbReference>
<dbReference type="PANTHER" id="PTHR30038">
    <property type="entry name" value="ALDEHYDE FERREDOXIN OXIDOREDUCTASE"/>
    <property type="match status" value="1"/>
</dbReference>
<dbReference type="AlphaFoldDB" id="A0A9J6NUU8"/>
<gene>
    <name evidence="8" type="ORF">KDK92_00745</name>
</gene>
<dbReference type="SUPFAM" id="SSF48310">
    <property type="entry name" value="Aldehyde ferredoxin oxidoreductase, C-terminal domains"/>
    <property type="match status" value="1"/>
</dbReference>
<dbReference type="InterPro" id="IPR013984">
    <property type="entry name" value="Ald_Fedxn_OxRdtase_dom2"/>
</dbReference>
<protein>
    <submittedName>
        <fullName evidence="8">Aldehyde ferredoxin oxidoreductase family protein</fullName>
    </submittedName>
</protein>
<evidence type="ECO:0000256" key="3">
    <source>
        <dbReference type="ARBA" id="ARBA00022485"/>
    </source>
</evidence>
<dbReference type="InterPro" id="IPR051919">
    <property type="entry name" value="W-dependent_AOR"/>
</dbReference>
<dbReference type="SMART" id="SM00790">
    <property type="entry name" value="AFOR_N"/>
    <property type="match status" value="1"/>
</dbReference>
<dbReference type="EMBL" id="JAGSOJ010000001">
    <property type="protein sequence ID" value="MCM1988250.1"/>
    <property type="molecule type" value="Genomic_DNA"/>
</dbReference>
<evidence type="ECO:0000256" key="4">
    <source>
        <dbReference type="ARBA" id="ARBA00022723"/>
    </source>
</evidence>
<reference evidence="8" key="1">
    <citation type="journal article" date="2021" name="mSystems">
        <title>Bacteria and Archaea Synergistically Convert Glycine Betaine to Biogenic Methane in the Formosa Cold Seep of the South China Sea.</title>
        <authorList>
            <person name="Li L."/>
            <person name="Zhang W."/>
            <person name="Zhang S."/>
            <person name="Song L."/>
            <person name="Sun Q."/>
            <person name="Zhang H."/>
            <person name="Xiang H."/>
            <person name="Dong X."/>
        </authorList>
    </citation>
    <scope>NUCLEOTIDE SEQUENCE</scope>
    <source>
        <strain evidence="8">ZWT</strain>
    </source>
</reference>
<dbReference type="GO" id="GO:0009055">
    <property type="term" value="F:electron transfer activity"/>
    <property type="evidence" value="ECO:0007669"/>
    <property type="project" value="InterPro"/>
</dbReference>
<dbReference type="Gene3D" id="1.10.569.10">
    <property type="entry name" value="Aldehyde Ferredoxin Oxidoreductase Protein, subunit A, domain 2"/>
    <property type="match status" value="1"/>
</dbReference>
<dbReference type="Proteomes" id="UP001056429">
    <property type="component" value="Unassembled WGS sequence"/>
</dbReference>
<dbReference type="PANTHER" id="PTHR30038:SF7">
    <property type="entry name" value="TUNGSTEN-CONTAINING GLYCERALDEHYDE-3-PHOSPHATE:FERREDOXIN OXIDOREDUCTASE"/>
    <property type="match status" value="1"/>
</dbReference>
<dbReference type="InterPro" id="IPR001203">
    <property type="entry name" value="OxRdtase_Ald_Fedxn_C"/>
</dbReference>
<proteinExistence type="inferred from homology"/>
<dbReference type="InterPro" id="IPR013983">
    <property type="entry name" value="Ald_Fedxn_OxRdtase_N"/>
</dbReference>
<name>A0A9J6NUU8_9CLOT</name>
<keyword evidence="3" id="KW-0004">4Fe-4S</keyword>
<dbReference type="GO" id="GO:0051539">
    <property type="term" value="F:4 iron, 4 sulfur cluster binding"/>
    <property type="evidence" value="ECO:0007669"/>
    <property type="project" value="UniProtKB-KW"/>
</dbReference>
<evidence type="ECO:0000256" key="2">
    <source>
        <dbReference type="ARBA" id="ARBA00011032"/>
    </source>
</evidence>
<accession>A0A9J6NUU8</accession>
<dbReference type="InterPro" id="IPR036021">
    <property type="entry name" value="Tungsten_al_ferr_oxy-like_C"/>
</dbReference>
<comment type="similarity">
    <text evidence="2">Belongs to the AOR/FOR family.</text>
</comment>
<dbReference type="Pfam" id="PF01314">
    <property type="entry name" value="AFOR_C"/>
    <property type="match status" value="1"/>
</dbReference>
<sequence length="633" mass="69945">MGKVLKIDLTNKTSEEYPFSDEEREMYLGGKIMAAKILYDLVPPEVEPLSDENVVVISTGPLTGTGAPSSSRFNISSVSPATNLIASSNCGGTFGLHTKKAGYDALIITGKSDEKVWLEIFNDDVKFNSADSLWGKKVIDTQEALPKDFGKVVIGPAGENLVNYAAIFSGERAAGRAGLGAVLGYKNLKGIAISGKNIVKSKNPEKVNEFNNKWIRNLQKHPLTGQQLPKYGTAGFASIMNKEHSLATKNFTYGQYEHYKDISGETLTEKYLVTNKGCVTCPIKCSRVVEYDGKRIKGPELETLGLLGPNWNNHDMQKIIEMNYELDELGMDTISLGGTIAFAMELNEKGLWDNGLEFGKIDGMIKVFEDIAYRRGIGDDLANGSKFLMEKYGGEEFAIQSKGMELSAYEPRSSVGLGLGYAVSNRGGCHLNAGYSILMENLAMNIDKYSTVNKAELTALLQNALESGSAAGSCLFTMFFMIPGHFVTHRNRGITKIANKAMTIKVTAKVVDMLNKNKEKKLNIHLPMLQHTKALELVTGMKMSFGKLSYIGERGYNIERLFNIRRGLKRADDSLPKRLTHVLQDESNPKSKVPLELLKDKYYKTRGWSVEGIPTTKTLKRLKIEGFREEVVQ</sequence>
<evidence type="ECO:0000313" key="9">
    <source>
        <dbReference type="Proteomes" id="UP001056429"/>
    </source>
</evidence>
<feature type="domain" description="Aldehyde ferredoxin oxidoreductase N-terminal" evidence="7">
    <location>
        <begin position="1"/>
        <end position="197"/>
    </location>
</feature>
<keyword evidence="6" id="KW-0411">Iron-sulfur</keyword>
<dbReference type="SUPFAM" id="SSF56228">
    <property type="entry name" value="Aldehyde ferredoxin oxidoreductase, N-terminal domain"/>
    <property type="match status" value="1"/>
</dbReference>
<dbReference type="GO" id="GO:0016625">
    <property type="term" value="F:oxidoreductase activity, acting on the aldehyde or oxo group of donors, iron-sulfur protein as acceptor"/>
    <property type="evidence" value="ECO:0007669"/>
    <property type="project" value="InterPro"/>
</dbReference>
<keyword evidence="4" id="KW-0479">Metal-binding</keyword>
<evidence type="ECO:0000313" key="8">
    <source>
        <dbReference type="EMBL" id="MCM1988250.1"/>
    </source>
</evidence>
<keyword evidence="9" id="KW-1185">Reference proteome</keyword>
<keyword evidence="5" id="KW-0408">Iron</keyword>
<evidence type="ECO:0000256" key="1">
    <source>
        <dbReference type="ARBA" id="ARBA00001966"/>
    </source>
</evidence>
<evidence type="ECO:0000256" key="5">
    <source>
        <dbReference type="ARBA" id="ARBA00023004"/>
    </source>
</evidence>
<comment type="caution">
    <text evidence="8">The sequence shown here is derived from an EMBL/GenBank/DDBJ whole genome shotgun (WGS) entry which is preliminary data.</text>
</comment>
<organism evidence="8 9">
    <name type="scientific">Oceanirhabdus seepicola</name>
    <dbReference type="NCBI Taxonomy" id="2828781"/>
    <lineage>
        <taxon>Bacteria</taxon>
        <taxon>Bacillati</taxon>
        <taxon>Bacillota</taxon>
        <taxon>Clostridia</taxon>
        <taxon>Eubacteriales</taxon>
        <taxon>Clostridiaceae</taxon>
        <taxon>Oceanirhabdus</taxon>
    </lineage>
</organism>
<dbReference type="InterPro" id="IPR036503">
    <property type="entry name" value="Ald_Fedxn_OxRdtase_N_sf"/>
</dbReference>
<dbReference type="Gene3D" id="3.60.9.10">
    <property type="entry name" value="Aldehyde ferredoxin oxidoreductase, N-terminal domain"/>
    <property type="match status" value="1"/>
</dbReference>
<dbReference type="GO" id="GO:0046872">
    <property type="term" value="F:metal ion binding"/>
    <property type="evidence" value="ECO:0007669"/>
    <property type="project" value="UniProtKB-KW"/>
</dbReference>
<reference evidence="8" key="2">
    <citation type="submission" date="2021-04" db="EMBL/GenBank/DDBJ databases">
        <authorList>
            <person name="Dong X."/>
        </authorList>
    </citation>
    <scope>NUCLEOTIDE SEQUENCE</scope>
    <source>
        <strain evidence="8">ZWT</strain>
    </source>
</reference>
<evidence type="ECO:0000256" key="6">
    <source>
        <dbReference type="ARBA" id="ARBA00023014"/>
    </source>
</evidence>
<evidence type="ECO:0000259" key="7">
    <source>
        <dbReference type="SMART" id="SM00790"/>
    </source>
</evidence>
<comment type="cofactor">
    <cofactor evidence="1">
        <name>[4Fe-4S] cluster</name>
        <dbReference type="ChEBI" id="CHEBI:49883"/>
    </cofactor>
</comment>